<evidence type="ECO:0000256" key="1">
    <source>
        <dbReference type="SAM" id="Coils"/>
    </source>
</evidence>
<evidence type="ECO:0000313" key="4">
    <source>
        <dbReference type="RefSeq" id="XP_055887794.1"/>
    </source>
</evidence>
<evidence type="ECO:0000256" key="2">
    <source>
        <dbReference type="SAM" id="MobiDB-lite"/>
    </source>
</evidence>
<feature type="region of interest" description="Disordered" evidence="2">
    <location>
        <begin position="255"/>
        <end position="313"/>
    </location>
</feature>
<dbReference type="RefSeq" id="XP_055887794.1">
    <property type="nucleotide sequence ID" value="XM_056031819.1"/>
</dbReference>
<accession>A0A9W3AKS6</accession>
<feature type="compositionally biased region" description="Basic and acidic residues" evidence="2">
    <location>
        <begin position="1539"/>
        <end position="1601"/>
    </location>
</feature>
<dbReference type="Proteomes" id="UP001165740">
    <property type="component" value="Chromosome 6"/>
</dbReference>
<organism evidence="3 4">
    <name type="scientific">Biomphalaria glabrata</name>
    <name type="common">Bloodfluke planorb</name>
    <name type="synonym">Freshwater snail</name>
    <dbReference type="NCBI Taxonomy" id="6526"/>
    <lineage>
        <taxon>Eukaryota</taxon>
        <taxon>Metazoa</taxon>
        <taxon>Spiralia</taxon>
        <taxon>Lophotrochozoa</taxon>
        <taxon>Mollusca</taxon>
        <taxon>Gastropoda</taxon>
        <taxon>Heterobranchia</taxon>
        <taxon>Euthyneura</taxon>
        <taxon>Panpulmonata</taxon>
        <taxon>Hygrophila</taxon>
        <taxon>Lymnaeoidea</taxon>
        <taxon>Planorbidae</taxon>
        <taxon>Biomphalaria</taxon>
    </lineage>
</organism>
<reference evidence="4" key="1">
    <citation type="submission" date="2025-08" db="UniProtKB">
        <authorList>
            <consortium name="RefSeq"/>
        </authorList>
    </citation>
    <scope>IDENTIFICATION</scope>
</reference>
<feature type="compositionally biased region" description="Polar residues" evidence="2">
    <location>
        <begin position="377"/>
        <end position="447"/>
    </location>
</feature>
<feature type="compositionally biased region" description="Basic and acidic residues" evidence="2">
    <location>
        <begin position="773"/>
        <end position="783"/>
    </location>
</feature>
<evidence type="ECO:0000313" key="3">
    <source>
        <dbReference type="Proteomes" id="UP001165740"/>
    </source>
</evidence>
<feature type="region of interest" description="Disordered" evidence="2">
    <location>
        <begin position="335"/>
        <end position="447"/>
    </location>
</feature>
<dbReference type="GeneID" id="129926632"/>
<keyword evidence="3" id="KW-1185">Reference proteome</keyword>
<feature type="region of interest" description="Disordered" evidence="2">
    <location>
        <begin position="1517"/>
        <end position="1618"/>
    </location>
</feature>
<feature type="compositionally biased region" description="Polar residues" evidence="2">
    <location>
        <begin position="335"/>
        <end position="348"/>
    </location>
</feature>
<feature type="region of interest" description="Disordered" evidence="2">
    <location>
        <begin position="772"/>
        <end position="795"/>
    </location>
</feature>
<dbReference type="OrthoDB" id="6163231at2759"/>
<proteinExistence type="predicted"/>
<sequence length="1618" mass="185148">MTDLDELYPEVFQISQLSVRMSPVRKKSITFFKSCHEVTSERNIDENSVDIYSDLSLDCVYQQEKNSSPLKLTDNNLDIKSDQELSKLRLENERLITENKKLEALKIQLTKNISSLYVTAKKELQKKEKELIELRKIVDMKQGSNSDKICQHFKDTSVEFRNEDKTSERNSKIKVALDKSRYYQSLKYEESSKNKQENSFFPATHNDKLIHSNPLTESPIKDCVQLFSRPSVEDRLSKINESCDLQEKKLFKNMGKEQKERKFSNEKEDSNFTHSSQKKLDERTKTVPVENNHHVSQKSIPQDTKHFGKQTAKVQTNIDKLEYINVVRQQSKPNNKLTSVLEKNTNVKKQSDMLNEPFNLEAQTNSDVSFHRKARDSPQQAISQTCSLSKTKNKQNINRKISLSKDNPQPGINNKHPSTQEISQPADDQTLSLSRENPQALSQDRPQEFISHTYTPCFASSKKTVVSHPSYSDLKECTKSLEDSNKIIESDIQEDHFIFQSYTQSKDQLSSDFKKFKKSSAFDFQGQLSPDSTKVTSSKITIKSNSPKEIRSVTKYLELPEIKKNAKRKNLTLSKINPCEEYSNLTPVKKYKFVENNEMTKNVLNETMSHDIPVSYKINFGTEISNSSFTNQTWPFQMNTNEISKNPYDAPSENSIFGHSSLCMRTFPTDNVFLTSNTEQKSTSSFINIDSLGDKNDTSQRSNNTQNLTKSFCAQQEQIESDIRIIPVQSIKINNKVLRQKTKNVFRRHPENYESESLPHLSFSKVLTKKSKDKSDDSIDSEKAGSNSSVSIDSDKLSLSGEDLSKNTKMSKLESPVPFATSVTCTSNLILLGDEETTCTTFVSPCKPHYLPSEFYPPGVRATVQDEGSHARHIRGQPEVIHEPLALSLLLPYSNDKNNYCHFLQKEQEIKSDKKGADLCKGVIKKTNGTMASKKIKAELKPKSDGTLENMIGNSLNSWTSLVEHKFHKVFHKELRTYKEGNLKISQSIKKLSKSRHNQILEKKIELVNRSNQQFFQNGELQNVSVLPTIAKLIGEHSVLTKSFVSESVNKTNEMHTKSFEDVLGDIVLEEVGNSKVVSHEKCPEIEHNANSCDIHLYLSDEDNEVVKAKGKISNSCASSSKITFSPLRSKLNKKFSPKKMDNDILPLRHSSGVKFLNATFIVPKLNTEDELTENDGHMLSIPNQNVTQHFDIPVYSEEISLVDASLSEFDVDVKNTPETHFKNVPIDPSSSPLSFKNKINPKNGTDNYTPSQFAHSPFRLPVPYNKRNAFRRSPETNDKENPFKTLSPELSIPVADLPDSINSRHKSFNELKDSKLVKNQYVFMDPDSSYDTNKINVRQIEKKNESIRKVENVRKKLDLDCNATFSSCMKSPLINISDSLTSPPADIPVLNYSEHAFFLKGQLIQVSESCETNSFIVNLALHQPISEEVVEDGEILDDSCENKLKKHLPVPVSSLRIDSRKRDVHNHSKHEIFKEKSETLKNASGKKATVLLEKSPETSRSGYRDSFVKFGKRSWSHEPTKNANYQVNDSDQSLNSEKNAKQHKEHNSDKKMKYENGRHCKERDNDKRNWTRASIRESHRQRQYSNERKKYSDRDRDRNHPSYRYRTFYNDKRTKKY</sequence>
<feature type="compositionally biased region" description="Basic and acidic residues" evidence="2">
    <location>
        <begin position="255"/>
        <end position="271"/>
    </location>
</feature>
<feature type="compositionally biased region" description="Polar residues" evidence="2">
    <location>
        <begin position="1522"/>
        <end position="1538"/>
    </location>
</feature>
<keyword evidence="1" id="KW-0175">Coiled coil</keyword>
<feature type="coiled-coil region" evidence="1">
    <location>
        <begin position="85"/>
        <end position="137"/>
    </location>
</feature>
<name>A0A9W3AKS6_BIOGL</name>
<protein>
    <submittedName>
        <fullName evidence="4">Uncharacterized protein LOC129926632 isoform X1</fullName>
    </submittedName>
</protein>
<gene>
    <name evidence="4" type="primary">LOC129926632</name>
</gene>